<dbReference type="InterPro" id="IPR055259">
    <property type="entry name" value="YkvP/CgeB_Glyco_trans-like"/>
</dbReference>
<dbReference type="AlphaFoldDB" id="W0EC73"/>
<dbReference type="KEGG" id="dmt:DESME_04445"/>
<dbReference type="InterPro" id="IPR029044">
    <property type="entry name" value="Nucleotide-diphossugar_trans"/>
</dbReference>
<evidence type="ECO:0000259" key="2">
    <source>
        <dbReference type="Pfam" id="PF13524"/>
    </source>
</evidence>
<name>W0EC73_9FIRM</name>
<gene>
    <name evidence="3" type="ORF">DESME_04445</name>
</gene>
<dbReference type="SUPFAM" id="SSF53448">
    <property type="entry name" value="Nucleotide-diphospho-sugar transferases"/>
    <property type="match status" value="1"/>
</dbReference>
<dbReference type="CDD" id="cd00761">
    <property type="entry name" value="Glyco_tranf_GTA_type"/>
    <property type="match status" value="1"/>
</dbReference>
<dbReference type="Pfam" id="PF00535">
    <property type="entry name" value="Glycos_transf_2"/>
    <property type="match status" value="1"/>
</dbReference>
<evidence type="ECO:0008006" key="5">
    <source>
        <dbReference type="Google" id="ProtNLM"/>
    </source>
</evidence>
<dbReference type="RefSeq" id="WP_006715097.1">
    <property type="nucleotide sequence ID" value="NZ_CP007032.1"/>
</dbReference>
<dbReference type="Gene3D" id="3.40.50.2000">
    <property type="entry name" value="Glycogen Phosphorylase B"/>
    <property type="match status" value="1"/>
</dbReference>
<dbReference type="OrthoDB" id="6713581at2"/>
<accession>W0EC73</accession>
<dbReference type="Proteomes" id="UP000010847">
    <property type="component" value="Chromosome"/>
</dbReference>
<evidence type="ECO:0000313" key="3">
    <source>
        <dbReference type="EMBL" id="AHF08475.1"/>
    </source>
</evidence>
<reference evidence="3 4" key="1">
    <citation type="submission" date="2013-12" db="EMBL/GenBank/DDBJ databases">
        <authorList>
            <consortium name="DOE Joint Genome Institute"/>
            <person name="Smidt H."/>
            <person name="Huntemann M."/>
            <person name="Han J."/>
            <person name="Chen A."/>
            <person name="Kyrpides N."/>
            <person name="Mavromatis K."/>
            <person name="Markowitz V."/>
            <person name="Palaniappan K."/>
            <person name="Ivanova N."/>
            <person name="Schaumberg A."/>
            <person name="Pati A."/>
            <person name="Liolios K."/>
            <person name="Nordberg H.P."/>
            <person name="Cantor M.N."/>
            <person name="Hua S.X."/>
            <person name="Woyke T."/>
        </authorList>
    </citation>
    <scope>NUCLEOTIDE SEQUENCE [LARGE SCALE GENOMIC DNA]</scope>
    <source>
        <strain evidence="4">DSM 15288</strain>
    </source>
</reference>
<keyword evidence="4" id="KW-1185">Reference proteome</keyword>
<protein>
    <recommendedName>
        <fullName evidence="5">Glycosyltransferase</fullName>
    </recommendedName>
</protein>
<dbReference type="eggNOG" id="COG4641">
    <property type="taxonomic scope" value="Bacteria"/>
</dbReference>
<organism evidence="3 4">
    <name type="scientific">Desulfitobacterium metallireducens DSM 15288</name>
    <dbReference type="NCBI Taxonomy" id="871968"/>
    <lineage>
        <taxon>Bacteria</taxon>
        <taxon>Bacillati</taxon>
        <taxon>Bacillota</taxon>
        <taxon>Clostridia</taxon>
        <taxon>Eubacteriales</taxon>
        <taxon>Desulfitobacteriaceae</taxon>
        <taxon>Desulfitobacterium</taxon>
    </lineage>
</organism>
<sequence length="716" mass="84091">MEDSERSKNQQFLDLRYWEAIKGTSVSIKTEETLIVNSELADREHCYLYYKTRPYSFYRIPTTTQLDLLKDKEYAFTFSGEMQGKCQASLAVLAYSKNKKETVYFVPLNEMKLITFEPSIEKVTFCIRVEGPGRVMINEIKIQKMQRSHQESYVQGAPSRTSSRPDIKVACILDNFSYECFKYECSLVQLNFGTWKQQIDEKKYDFLLVESVWDGLNRTWRNHFNKYELFKVVKYCHEKSLPTVYWGKDDPADYERFIEIAQLFDYIFTTDENCISRYQQDLGHNRVYLLPFAAQPQLHNPVEVNPQEKRNIAFAGAWYGDKFPERNKDMKTMLNAAKDLGLDIYDRNYSLKVPFFKFPDEYTKYIVGSLDYQEMVKAYKLYKIFLNVNSVKDSPTMFSRRVFEILASGTVVVSSYSQAIEEMFPGIIPMGFSENDTKEQLAALLNNPEYARRLSLKGLREIHLKHLYKHRFDTILEKTGFKTEREQEGVSVIVCTQRPFFVENILENYAKQEWGTKELIVILNNDEIDINEWQEKIEQYPNLQVYQLSEQTSLGECLNYAVKKTSHNYIAKFDDDDYYGPCFLTDLMHAFNYTQADIVGKLTHYAYLESMKALVIRFPGKENQYTHFLAGSFIVKKDVFKKVSFDPISLGEISRFMKKCRAKGYKIYAADRYNYVYVRRSNNEDHSWKTTVNQILAQDECSIIAFTEDYKTQVTI</sequence>
<dbReference type="Gene3D" id="3.90.550.10">
    <property type="entry name" value="Spore Coat Polysaccharide Biosynthesis Protein SpsA, Chain A"/>
    <property type="match status" value="1"/>
</dbReference>
<feature type="domain" description="Glycosyltransferase 2-like" evidence="1">
    <location>
        <begin position="492"/>
        <end position="600"/>
    </location>
</feature>
<dbReference type="Pfam" id="PF13524">
    <property type="entry name" value="Glyco_trans_1_2"/>
    <property type="match status" value="1"/>
</dbReference>
<proteinExistence type="predicted"/>
<feature type="domain" description="Spore protein YkvP/CgeB glycosyl transferase-like" evidence="2">
    <location>
        <begin position="360"/>
        <end position="477"/>
    </location>
</feature>
<dbReference type="STRING" id="871968.DESME_04445"/>
<evidence type="ECO:0000259" key="1">
    <source>
        <dbReference type="Pfam" id="PF00535"/>
    </source>
</evidence>
<dbReference type="EMBL" id="CP007032">
    <property type="protein sequence ID" value="AHF08475.1"/>
    <property type="molecule type" value="Genomic_DNA"/>
</dbReference>
<dbReference type="SUPFAM" id="SSF53756">
    <property type="entry name" value="UDP-Glycosyltransferase/glycogen phosphorylase"/>
    <property type="match status" value="1"/>
</dbReference>
<dbReference type="InterPro" id="IPR001173">
    <property type="entry name" value="Glyco_trans_2-like"/>
</dbReference>
<evidence type="ECO:0000313" key="4">
    <source>
        <dbReference type="Proteomes" id="UP000010847"/>
    </source>
</evidence>
<dbReference type="HOGENOM" id="CLU_015963_0_0_9"/>